<dbReference type="GO" id="GO:0005829">
    <property type="term" value="C:cytosol"/>
    <property type="evidence" value="ECO:0007669"/>
    <property type="project" value="TreeGrafter"/>
</dbReference>
<dbReference type="GO" id="GO:0008837">
    <property type="term" value="F:diaminopimelate epimerase activity"/>
    <property type="evidence" value="ECO:0007669"/>
    <property type="project" value="InterPro"/>
</dbReference>
<dbReference type="SUPFAM" id="SSF54506">
    <property type="entry name" value="Diaminopimelate epimerase-like"/>
    <property type="match status" value="1"/>
</dbReference>
<dbReference type="InterPro" id="IPR001653">
    <property type="entry name" value="DAP_epimerase_DapF"/>
</dbReference>
<proteinExistence type="inferred from homology"/>
<sequence>MVRQAIFLCALAGLFVVVGGCDPEPAAITVDKAELVARDGVEPKAIEILYRASKYLQQTKTFKFQADVTRDVILYDGVRVQFSGISKVIVQRPNKLQASFDGDERSRRSYFDGETLTICSLTRNTYAQAKISGTIDEAIDFVFETFGFSIPLADLVYADPYAVLIENVDKGYFVGQHKIDGVLCDHLVFQQEQIDWQKRAVLQDSMTCVSMGNPHVVFFCEDVGEVPLEEIGPIVENASIFPDRVNLHVVQVRSPGEVVMRTWERGSGITLACGTGAAAVCVAG</sequence>
<feature type="non-terminal residue" evidence="3">
    <location>
        <position position="284"/>
    </location>
</feature>
<organism evidence="3">
    <name type="scientific">marine sediment metagenome</name>
    <dbReference type="NCBI Taxonomy" id="412755"/>
    <lineage>
        <taxon>unclassified sequences</taxon>
        <taxon>metagenomes</taxon>
        <taxon>ecological metagenomes</taxon>
    </lineage>
</organism>
<protein>
    <recommendedName>
        <fullName evidence="4">Diaminopimelate epimerase</fullName>
    </recommendedName>
</protein>
<dbReference type="AlphaFoldDB" id="A0A0F9CXI0"/>
<accession>A0A0F9CXI0</accession>
<evidence type="ECO:0008006" key="4">
    <source>
        <dbReference type="Google" id="ProtNLM"/>
    </source>
</evidence>
<reference evidence="3" key="1">
    <citation type="journal article" date="2015" name="Nature">
        <title>Complex archaea that bridge the gap between prokaryotes and eukaryotes.</title>
        <authorList>
            <person name="Spang A."/>
            <person name="Saw J.H."/>
            <person name="Jorgensen S.L."/>
            <person name="Zaremba-Niedzwiedzka K."/>
            <person name="Martijn J."/>
            <person name="Lind A.E."/>
            <person name="van Eijk R."/>
            <person name="Schleper C."/>
            <person name="Guy L."/>
            <person name="Ettema T.J."/>
        </authorList>
    </citation>
    <scope>NUCLEOTIDE SEQUENCE</scope>
</reference>
<evidence type="ECO:0000256" key="2">
    <source>
        <dbReference type="ARBA" id="ARBA00023235"/>
    </source>
</evidence>
<dbReference type="Pfam" id="PF09865">
    <property type="entry name" value="DUF2092"/>
    <property type="match status" value="1"/>
</dbReference>
<keyword evidence="2" id="KW-0413">Isomerase</keyword>
<comment type="similarity">
    <text evidence="1">Belongs to the diaminopimelate epimerase family.</text>
</comment>
<dbReference type="EMBL" id="LAZR01044469">
    <property type="protein sequence ID" value="KKL04573.1"/>
    <property type="molecule type" value="Genomic_DNA"/>
</dbReference>
<dbReference type="PANTHER" id="PTHR31689:SF0">
    <property type="entry name" value="DIAMINOPIMELATE EPIMERASE"/>
    <property type="match status" value="1"/>
</dbReference>
<name>A0A0F9CXI0_9ZZZZ</name>
<dbReference type="PROSITE" id="PS51257">
    <property type="entry name" value="PROKAR_LIPOPROTEIN"/>
    <property type="match status" value="1"/>
</dbReference>
<dbReference type="Pfam" id="PF01678">
    <property type="entry name" value="DAP_epimerase"/>
    <property type="match status" value="1"/>
</dbReference>
<dbReference type="PANTHER" id="PTHR31689">
    <property type="entry name" value="DIAMINOPIMELATE EPIMERASE, CHLOROPLASTIC"/>
    <property type="match status" value="1"/>
</dbReference>
<dbReference type="GO" id="GO:0009089">
    <property type="term" value="P:lysine biosynthetic process via diaminopimelate"/>
    <property type="evidence" value="ECO:0007669"/>
    <property type="project" value="InterPro"/>
</dbReference>
<evidence type="ECO:0000256" key="1">
    <source>
        <dbReference type="ARBA" id="ARBA00010219"/>
    </source>
</evidence>
<dbReference type="Gene3D" id="3.10.310.10">
    <property type="entry name" value="Diaminopimelate Epimerase, Chain A, domain 1"/>
    <property type="match status" value="1"/>
</dbReference>
<gene>
    <name evidence="3" type="ORF">LCGC14_2614720</name>
</gene>
<evidence type="ECO:0000313" key="3">
    <source>
        <dbReference type="EMBL" id="KKL04573.1"/>
    </source>
</evidence>
<comment type="caution">
    <text evidence="3">The sequence shown here is derived from an EMBL/GenBank/DDBJ whole genome shotgun (WGS) entry which is preliminary data.</text>
</comment>
<dbReference type="InterPro" id="IPR019207">
    <property type="entry name" value="DUF2092"/>
</dbReference>